<keyword evidence="5 9" id="KW-0560">Oxidoreductase</keyword>
<evidence type="ECO:0000313" key="10">
    <source>
        <dbReference type="Proteomes" id="UP000005439"/>
    </source>
</evidence>
<dbReference type="Gene3D" id="3.50.50.60">
    <property type="entry name" value="FAD/NAD(P)-binding domain"/>
    <property type="match status" value="2"/>
</dbReference>
<dbReference type="PATRIC" id="fig|679936.5.peg.3526"/>
<dbReference type="PRINTS" id="PR00411">
    <property type="entry name" value="PNDRDTASEI"/>
</dbReference>
<keyword evidence="3" id="KW-0285">Flavoprotein</keyword>
<dbReference type="Proteomes" id="UP000005439">
    <property type="component" value="Chromosome"/>
</dbReference>
<keyword evidence="10" id="KW-1185">Reference proteome</keyword>
<dbReference type="HOGENOM" id="CLU_003291_1_3_9"/>
<feature type="domain" description="Pyridine nucleotide-disulphide oxidoreductase dimerisation" evidence="7">
    <location>
        <begin position="328"/>
        <end position="431"/>
    </location>
</feature>
<dbReference type="PRINTS" id="PR00368">
    <property type="entry name" value="FADPNR"/>
</dbReference>
<dbReference type="InterPro" id="IPR016156">
    <property type="entry name" value="FAD/NAD-linked_Rdtase_dimer_sf"/>
</dbReference>
<evidence type="ECO:0000259" key="8">
    <source>
        <dbReference type="Pfam" id="PF07992"/>
    </source>
</evidence>
<dbReference type="Pfam" id="PF07992">
    <property type="entry name" value="Pyr_redox_2"/>
    <property type="match status" value="1"/>
</dbReference>
<dbReference type="InterPro" id="IPR023753">
    <property type="entry name" value="FAD/NAD-binding_dom"/>
</dbReference>
<dbReference type="EMBL" id="CP003179">
    <property type="protein sequence ID" value="AEW06846.1"/>
    <property type="molecule type" value="Genomic_DNA"/>
</dbReference>
<evidence type="ECO:0000256" key="3">
    <source>
        <dbReference type="ARBA" id="ARBA00022630"/>
    </source>
</evidence>
<comment type="similarity">
    <text evidence="2">Belongs to the class-III pyridine nucleotide-disulfide oxidoreductase family.</text>
</comment>
<dbReference type="EC" id="1.8.1.14" evidence="9"/>
<evidence type="ECO:0000313" key="9">
    <source>
        <dbReference type="EMBL" id="AEW06846.1"/>
    </source>
</evidence>
<keyword evidence="4" id="KW-0274">FAD</keyword>
<reference evidence="10" key="1">
    <citation type="submission" date="2011-12" db="EMBL/GenBank/DDBJ databases">
        <title>The complete genome of chromosome of Sulfobacillus acidophilus DSM 10332.</title>
        <authorList>
            <person name="Lucas S."/>
            <person name="Han J."/>
            <person name="Lapidus A."/>
            <person name="Bruce D."/>
            <person name="Goodwin L."/>
            <person name="Pitluck S."/>
            <person name="Peters L."/>
            <person name="Kyrpides N."/>
            <person name="Mavromatis K."/>
            <person name="Ivanova N."/>
            <person name="Mikhailova N."/>
            <person name="Chertkov O."/>
            <person name="Saunders E."/>
            <person name="Detter J.C."/>
            <person name="Tapia R."/>
            <person name="Han C."/>
            <person name="Land M."/>
            <person name="Hauser L."/>
            <person name="Markowitz V."/>
            <person name="Cheng J.-F."/>
            <person name="Hugenholtz P."/>
            <person name="Woyke T."/>
            <person name="Wu D."/>
            <person name="Pukall R."/>
            <person name="Gehrich-Schroeter G."/>
            <person name="Schneider S."/>
            <person name="Klenk H.-P."/>
            <person name="Eisen J.A."/>
        </authorList>
    </citation>
    <scope>NUCLEOTIDE SEQUENCE [LARGE SCALE GENOMIC DNA]</scope>
    <source>
        <strain evidence="10">ATCC 700253 / DSM 10332 / NAL</strain>
    </source>
</reference>
<evidence type="ECO:0000256" key="5">
    <source>
        <dbReference type="ARBA" id="ARBA00023002"/>
    </source>
</evidence>
<comment type="cofactor">
    <cofactor evidence="1">
        <name>FAD</name>
        <dbReference type="ChEBI" id="CHEBI:57692"/>
    </cofactor>
</comment>
<dbReference type="PANTHER" id="PTHR43429:SF1">
    <property type="entry name" value="NAD(P)H SULFUR OXIDOREDUCTASE (COA-DEPENDENT)"/>
    <property type="match status" value="1"/>
</dbReference>
<dbReference type="InterPro" id="IPR004099">
    <property type="entry name" value="Pyr_nucl-diS_OxRdtase_dimer"/>
</dbReference>
<dbReference type="SUPFAM" id="SSF51905">
    <property type="entry name" value="FAD/NAD(P)-binding domain"/>
    <property type="match status" value="2"/>
</dbReference>
<reference evidence="9 10" key="2">
    <citation type="journal article" date="2012" name="Stand. Genomic Sci.">
        <title>Complete genome sequence of the moderately thermophilic mineral-sulfide-oxidizing firmicute Sulfobacillus acidophilus type strain (NAL(T)).</title>
        <authorList>
            <person name="Anderson I."/>
            <person name="Chertkov O."/>
            <person name="Chen A."/>
            <person name="Saunders E."/>
            <person name="Lapidus A."/>
            <person name="Nolan M."/>
            <person name="Lucas S."/>
            <person name="Hammon N."/>
            <person name="Deshpande S."/>
            <person name="Cheng J.F."/>
            <person name="Han C."/>
            <person name="Tapia R."/>
            <person name="Goodwin L.A."/>
            <person name="Pitluck S."/>
            <person name="Liolios K."/>
            <person name="Pagani I."/>
            <person name="Ivanova N."/>
            <person name="Mikhailova N."/>
            <person name="Pati A."/>
            <person name="Palaniappan K."/>
            <person name="Land M."/>
            <person name="Pan C."/>
            <person name="Rohde M."/>
            <person name="Pukall R."/>
            <person name="Goker M."/>
            <person name="Detter J.C."/>
            <person name="Woyke T."/>
            <person name="Bristow J."/>
            <person name="Eisen J.A."/>
            <person name="Markowitz V."/>
            <person name="Hugenholtz P."/>
            <person name="Kyrpides N.C."/>
            <person name="Klenk H.P."/>
            <person name="Mavromatis K."/>
        </authorList>
    </citation>
    <scope>NUCLEOTIDE SEQUENCE [LARGE SCALE GENOMIC DNA]</scope>
    <source>
        <strain evidence="10">ATCC 700253 / DSM 10332 / NAL</strain>
    </source>
</reference>
<evidence type="ECO:0000256" key="1">
    <source>
        <dbReference type="ARBA" id="ARBA00001974"/>
    </source>
</evidence>
<sequence>MHLVMIGGSDAGISAALRARELDRTAEITLVVGDAFPNFSICGLPFYLSGEISDWRTLAHRTHEEIESHGIRVLLNTWAESIDPGAHRMTVRAPDGRHQEIAYDRLVVATGAVPVRPSLPGLDDPRVFLLHSMEDSFRLHAFLEKSTPQSAVIVGAGYIGLEMADALTHRGIRVTLIEQADHVLPTVDPDFGAQLDEYLQSHGVTVMTGSRVRGLERTVQGVHVVGEPDWQITADLVLVVVGVAPDTDLAARAGIFTGIRGAIRVDRQMRTNLPDIWAAGDCVETYHRLLDTNTYLPLGTTAHKQGRVAGENMIGGNRVYEGSLGTQVVKVFDWAIGRTGLKASEARAAGYSPRTTRLTTWDHKVYYPGATPLTVSITGDAETGRLLGGQLLGHWQGQVAKRLDILAAALYHQMTVDGLNDLDLSYTPPLSSPWDPVQMAAQQWITSLGDQCS</sequence>
<evidence type="ECO:0000259" key="7">
    <source>
        <dbReference type="Pfam" id="PF02852"/>
    </source>
</evidence>
<name>G8TTT7_SULAD</name>
<evidence type="ECO:0000256" key="4">
    <source>
        <dbReference type="ARBA" id="ARBA00022827"/>
    </source>
</evidence>
<gene>
    <name evidence="9" type="ordered locus">Sulac_3404</name>
</gene>
<evidence type="ECO:0000256" key="2">
    <source>
        <dbReference type="ARBA" id="ARBA00009130"/>
    </source>
</evidence>
<dbReference type="Pfam" id="PF02852">
    <property type="entry name" value="Pyr_redox_dim"/>
    <property type="match status" value="1"/>
</dbReference>
<dbReference type="KEGG" id="sap:Sulac_3404"/>
<keyword evidence="6" id="KW-0676">Redox-active center</keyword>
<dbReference type="InterPro" id="IPR050260">
    <property type="entry name" value="FAD-bd_OxRdtase"/>
</dbReference>
<dbReference type="AlphaFoldDB" id="G8TTT7"/>
<accession>G8TTT7</accession>
<organism evidence="9 10">
    <name type="scientific">Sulfobacillus acidophilus (strain ATCC 700253 / DSM 10332 / NAL)</name>
    <dbReference type="NCBI Taxonomy" id="679936"/>
    <lineage>
        <taxon>Bacteria</taxon>
        <taxon>Bacillati</taxon>
        <taxon>Bacillota</taxon>
        <taxon>Clostridia</taxon>
        <taxon>Eubacteriales</taxon>
        <taxon>Clostridiales Family XVII. Incertae Sedis</taxon>
        <taxon>Sulfobacillus</taxon>
    </lineage>
</organism>
<protein>
    <submittedName>
        <fullName evidence="9">CoA-disulfide reductase</fullName>
        <ecNumber evidence="9">1.8.1.14</ecNumber>
    </submittedName>
</protein>
<dbReference type="GO" id="GO:0050451">
    <property type="term" value="F:CoA-disulfide reductase (NADPH) activity"/>
    <property type="evidence" value="ECO:0007669"/>
    <property type="project" value="UniProtKB-EC"/>
</dbReference>
<feature type="domain" description="FAD/NAD(P)-binding" evidence="8">
    <location>
        <begin position="2"/>
        <end position="306"/>
    </location>
</feature>
<dbReference type="InterPro" id="IPR036188">
    <property type="entry name" value="FAD/NAD-bd_sf"/>
</dbReference>
<dbReference type="SUPFAM" id="SSF55424">
    <property type="entry name" value="FAD/NAD-linked reductases, dimerisation (C-terminal) domain"/>
    <property type="match status" value="1"/>
</dbReference>
<dbReference type="STRING" id="679936.Sulac_3404"/>
<evidence type="ECO:0000256" key="6">
    <source>
        <dbReference type="ARBA" id="ARBA00023284"/>
    </source>
</evidence>
<dbReference type="PANTHER" id="PTHR43429">
    <property type="entry name" value="PYRIDINE NUCLEOTIDE-DISULFIDE OXIDOREDUCTASE DOMAIN-CONTAINING"/>
    <property type="match status" value="1"/>
</dbReference>
<proteinExistence type="inferred from homology"/>